<dbReference type="InterPro" id="IPR013196">
    <property type="entry name" value="HTH_11"/>
</dbReference>
<feature type="domain" description="Helix-turn-helix type 11" evidence="2">
    <location>
        <begin position="26"/>
        <end position="78"/>
    </location>
</feature>
<organism evidence="4 5">
    <name type="scientific">Microterricola gilva</name>
    <dbReference type="NCBI Taxonomy" id="393267"/>
    <lineage>
        <taxon>Bacteria</taxon>
        <taxon>Bacillati</taxon>
        <taxon>Actinomycetota</taxon>
        <taxon>Actinomycetes</taxon>
        <taxon>Micrococcales</taxon>
        <taxon>Microbacteriaceae</taxon>
        <taxon>Microterricola</taxon>
    </lineage>
</organism>
<evidence type="ECO:0000313" key="4">
    <source>
        <dbReference type="EMBL" id="RZU66038.1"/>
    </source>
</evidence>
<evidence type="ECO:0000259" key="2">
    <source>
        <dbReference type="Pfam" id="PF08279"/>
    </source>
</evidence>
<comment type="caution">
    <text evidence="4">The sequence shown here is derived from an EMBL/GenBank/DDBJ whole genome shotgun (WGS) entry which is preliminary data.</text>
</comment>
<evidence type="ECO:0000259" key="3">
    <source>
        <dbReference type="Pfam" id="PF13280"/>
    </source>
</evidence>
<dbReference type="Gene3D" id="1.10.10.10">
    <property type="entry name" value="Winged helix-like DNA-binding domain superfamily/Winged helix DNA-binding domain"/>
    <property type="match status" value="1"/>
</dbReference>
<dbReference type="EMBL" id="SHLC01000001">
    <property type="protein sequence ID" value="RZU66038.1"/>
    <property type="molecule type" value="Genomic_DNA"/>
</dbReference>
<accession>A0A4Q8ANC8</accession>
<dbReference type="InterPro" id="IPR051534">
    <property type="entry name" value="CBASS_pafABC_assoc_protein"/>
</dbReference>
<name>A0A4Q8ANC8_9MICO</name>
<evidence type="ECO:0000256" key="1">
    <source>
        <dbReference type="SAM" id="MobiDB-lite"/>
    </source>
</evidence>
<dbReference type="InterPro" id="IPR026881">
    <property type="entry name" value="WYL_dom"/>
</dbReference>
<dbReference type="InterPro" id="IPR036390">
    <property type="entry name" value="WH_DNA-bd_sf"/>
</dbReference>
<dbReference type="Pfam" id="PF13280">
    <property type="entry name" value="WYL"/>
    <property type="match status" value="1"/>
</dbReference>
<dbReference type="AlphaFoldDB" id="A0A4Q8ANC8"/>
<dbReference type="PANTHER" id="PTHR34580">
    <property type="match status" value="1"/>
</dbReference>
<dbReference type="InterPro" id="IPR036388">
    <property type="entry name" value="WH-like_DNA-bd_sf"/>
</dbReference>
<keyword evidence="5" id="KW-1185">Reference proteome</keyword>
<feature type="region of interest" description="Disordered" evidence="1">
    <location>
        <begin position="225"/>
        <end position="244"/>
    </location>
</feature>
<dbReference type="Pfam" id="PF08279">
    <property type="entry name" value="HTH_11"/>
    <property type="match status" value="1"/>
</dbReference>
<evidence type="ECO:0000313" key="5">
    <source>
        <dbReference type="Proteomes" id="UP000291483"/>
    </source>
</evidence>
<feature type="domain" description="WYL" evidence="3">
    <location>
        <begin position="153"/>
        <end position="219"/>
    </location>
</feature>
<sequence>MSLFLSLSLPFCDHGRVNRTERLHALTESLRRAPARGRTAQQLADEFEVTTRTIKRDLAALEAGGLPVWGRTGPGGGYGLAEITSLPPVNLTAAQALAINTAVAVATQAPYSDSARAAANKIRDVLDPGTRRQAADLSRRVWVDVGPSAPRRVMTVLEKALVEQVTVNIDYVDARGQATRREVEPMIFAFTGGRWLLVAWCRLRDDVRWFALHRVQRATATRSPCAGHSIDEIGEPPVSARPVG</sequence>
<dbReference type="Proteomes" id="UP000291483">
    <property type="component" value="Unassembled WGS sequence"/>
</dbReference>
<protein>
    <submittedName>
        <fullName evidence="4">HTH domain-containing protein</fullName>
    </submittedName>
</protein>
<gene>
    <name evidence="4" type="ORF">EV379_2384</name>
</gene>
<dbReference type="SUPFAM" id="SSF46785">
    <property type="entry name" value="Winged helix' DNA-binding domain"/>
    <property type="match status" value="1"/>
</dbReference>
<dbReference type="PANTHER" id="PTHR34580:SF3">
    <property type="entry name" value="PROTEIN PAFB"/>
    <property type="match status" value="1"/>
</dbReference>
<dbReference type="PROSITE" id="PS52050">
    <property type="entry name" value="WYL"/>
    <property type="match status" value="1"/>
</dbReference>
<reference evidence="4 5" key="1">
    <citation type="submission" date="2019-02" db="EMBL/GenBank/DDBJ databases">
        <title>Sequencing the genomes of 1000 actinobacteria strains.</title>
        <authorList>
            <person name="Klenk H.-P."/>
        </authorList>
    </citation>
    <scope>NUCLEOTIDE SEQUENCE [LARGE SCALE GENOMIC DNA]</scope>
    <source>
        <strain evidence="4 5">DSM 18319</strain>
    </source>
</reference>
<proteinExistence type="predicted"/>